<dbReference type="Proteomes" id="UP000266302">
    <property type="component" value="Unassembled WGS sequence"/>
</dbReference>
<dbReference type="GO" id="GO:0000160">
    <property type="term" value="P:phosphorelay signal transduction system"/>
    <property type="evidence" value="ECO:0007669"/>
    <property type="project" value="InterPro"/>
</dbReference>
<evidence type="ECO:0000256" key="1">
    <source>
        <dbReference type="ARBA" id="ARBA00022553"/>
    </source>
</evidence>
<keyword evidence="3 8" id="KW-0238">DNA-binding</keyword>
<proteinExistence type="predicted"/>
<dbReference type="InterPro" id="IPR016032">
    <property type="entry name" value="Sig_transdc_resp-reg_C-effctor"/>
</dbReference>
<dbReference type="PANTHER" id="PTHR43214:SF41">
    <property type="entry name" value="NITRATE_NITRITE RESPONSE REGULATOR PROTEIN NARP"/>
    <property type="match status" value="1"/>
</dbReference>
<dbReference type="Gene3D" id="3.40.50.2300">
    <property type="match status" value="1"/>
</dbReference>
<dbReference type="SMART" id="SM00421">
    <property type="entry name" value="HTH_LUXR"/>
    <property type="match status" value="1"/>
</dbReference>
<feature type="domain" description="HTH luxR-type" evidence="6">
    <location>
        <begin position="142"/>
        <end position="207"/>
    </location>
</feature>
<dbReference type="GO" id="GO:0003677">
    <property type="term" value="F:DNA binding"/>
    <property type="evidence" value="ECO:0007669"/>
    <property type="project" value="UniProtKB-KW"/>
</dbReference>
<keyword evidence="1 5" id="KW-0597">Phosphoprotein</keyword>
<evidence type="ECO:0000256" key="4">
    <source>
        <dbReference type="ARBA" id="ARBA00023163"/>
    </source>
</evidence>
<dbReference type="InterPro" id="IPR039420">
    <property type="entry name" value="WalR-like"/>
</dbReference>
<evidence type="ECO:0000256" key="5">
    <source>
        <dbReference type="PROSITE-ProRule" id="PRU00169"/>
    </source>
</evidence>
<dbReference type="PANTHER" id="PTHR43214">
    <property type="entry name" value="TWO-COMPONENT RESPONSE REGULATOR"/>
    <property type="match status" value="1"/>
</dbReference>
<evidence type="ECO:0000259" key="7">
    <source>
        <dbReference type="PROSITE" id="PS50110"/>
    </source>
</evidence>
<evidence type="ECO:0000259" key="6">
    <source>
        <dbReference type="PROSITE" id="PS50043"/>
    </source>
</evidence>
<dbReference type="PRINTS" id="PR00038">
    <property type="entry name" value="HTHLUXR"/>
</dbReference>
<reference evidence="8 9" key="1">
    <citation type="submission" date="2018-09" db="EMBL/GenBank/DDBJ databases">
        <title>Draft genome of Simplicispira sp. NY-02.</title>
        <authorList>
            <person name="Im W.T."/>
        </authorList>
    </citation>
    <scope>NUCLEOTIDE SEQUENCE [LARGE SCALE GENOMIC DNA]</scope>
    <source>
        <strain evidence="8 9">NY-02</strain>
    </source>
</reference>
<organism evidence="8 9">
    <name type="scientific">Simplicispira hankyongi</name>
    <dbReference type="NCBI Taxonomy" id="2315688"/>
    <lineage>
        <taxon>Bacteria</taxon>
        <taxon>Pseudomonadati</taxon>
        <taxon>Pseudomonadota</taxon>
        <taxon>Betaproteobacteria</taxon>
        <taxon>Burkholderiales</taxon>
        <taxon>Comamonadaceae</taxon>
        <taxon>Simplicispira</taxon>
    </lineage>
</organism>
<keyword evidence="9" id="KW-1185">Reference proteome</keyword>
<dbReference type="InterPro" id="IPR011006">
    <property type="entry name" value="CheY-like_superfamily"/>
</dbReference>
<keyword evidence="4" id="KW-0804">Transcription</keyword>
<dbReference type="PROSITE" id="PS50043">
    <property type="entry name" value="HTH_LUXR_2"/>
    <property type="match status" value="1"/>
</dbReference>
<protein>
    <submittedName>
        <fullName evidence="8">DNA-binding response regulator</fullName>
    </submittedName>
</protein>
<dbReference type="AlphaFoldDB" id="A0A398CCE7"/>
<dbReference type="Pfam" id="PF00196">
    <property type="entry name" value="GerE"/>
    <property type="match status" value="1"/>
</dbReference>
<evidence type="ECO:0000256" key="3">
    <source>
        <dbReference type="ARBA" id="ARBA00023125"/>
    </source>
</evidence>
<sequence length="223" mass="24503">MLRLLLVDDHTVVREGLKRLICPLADKWSITEAGTGYQALELLRHQPFDLAIVDLSLPGMSGLDLIRRIKGEYPSVAVLVLTMHSEEQYAIRALQAGANGYVTKDTAATDLVAAVRKVASGGVFLSAQLAERMVLQLNGQRHVPDIQVLSNRELDILQRIVNGQRPVEIANALNLSIKTVSTHKRHVQEKLRLDSTAALVRFGLEHRLGREILGPPSEDAGEA</sequence>
<dbReference type="GO" id="GO:0006355">
    <property type="term" value="P:regulation of DNA-templated transcription"/>
    <property type="evidence" value="ECO:0007669"/>
    <property type="project" value="InterPro"/>
</dbReference>
<dbReference type="OrthoDB" id="9816469at2"/>
<dbReference type="SUPFAM" id="SSF52172">
    <property type="entry name" value="CheY-like"/>
    <property type="match status" value="1"/>
</dbReference>
<evidence type="ECO:0000313" key="9">
    <source>
        <dbReference type="Proteomes" id="UP000266302"/>
    </source>
</evidence>
<dbReference type="InterPro" id="IPR058245">
    <property type="entry name" value="NreC/VraR/RcsB-like_REC"/>
</dbReference>
<comment type="caution">
    <text evidence="8">The sequence shown here is derived from an EMBL/GenBank/DDBJ whole genome shotgun (WGS) entry which is preliminary data.</text>
</comment>
<evidence type="ECO:0000256" key="2">
    <source>
        <dbReference type="ARBA" id="ARBA00023015"/>
    </source>
</evidence>
<keyword evidence="2" id="KW-0805">Transcription regulation</keyword>
<dbReference type="SUPFAM" id="SSF46894">
    <property type="entry name" value="C-terminal effector domain of the bipartite response regulators"/>
    <property type="match status" value="1"/>
</dbReference>
<dbReference type="CDD" id="cd06170">
    <property type="entry name" value="LuxR_C_like"/>
    <property type="match status" value="1"/>
</dbReference>
<dbReference type="EMBL" id="QXJC01000004">
    <property type="protein sequence ID" value="RID97960.1"/>
    <property type="molecule type" value="Genomic_DNA"/>
</dbReference>
<dbReference type="InterPro" id="IPR001789">
    <property type="entry name" value="Sig_transdc_resp-reg_receiver"/>
</dbReference>
<feature type="domain" description="Response regulatory" evidence="7">
    <location>
        <begin position="3"/>
        <end position="119"/>
    </location>
</feature>
<feature type="modified residue" description="4-aspartylphosphate" evidence="5">
    <location>
        <position position="54"/>
    </location>
</feature>
<evidence type="ECO:0000313" key="8">
    <source>
        <dbReference type="EMBL" id="RID97960.1"/>
    </source>
</evidence>
<name>A0A398CCE7_9BURK</name>
<accession>A0A398CCE7</accession>
<dbReference type="SMART" id="SM00448">
    <property type="entry name" value="REC"/>
    <property type="match status" value="1"/>
</dbReference>
<gene>
    <name evidence="8" type="ORF">D3F03_11335</name>
</gene>
<dbReference type="Pfam" id="PF00072">
    <property type="entry name" value="Response_reg"/>
    <property type="match status" value="1"/>
</dbReference>
<dbReference type="CDD" id="cd17535">
    <property type="entry name" value="REC_NarL-like"/>
    <property type="match status" value="1"/>
</dbReference>
<dbReference type="PROSITE" id="PS50110">
    <property type="entry name" value="RESPONSE_REGULATORY"/>
    <property type="match status" value="1"/>
</dbReference>
<dbReference type="InterPro" id="IPR000792">
    <property type="entry name" value="Tscrpt_reg_LuxR_C"/>
</dbReference>